<keyword evidence="2" id="KW-0378">Hydrolase</keyword>
<evidence type="ECO:0000259" key="3">
    <source>
        <dbReference type="PROSITE" id="PS50263"/>
    </source>
</evidence>
<evidence type="ECO:0000313" key="5">
    <source>
        <dbReference type="Proteomes" id="UP000199058"/>
    </source>
</evidence>
<name>A0A1I1DVD5_9GAMM</name>
<dbReference type="EMBL" id="FOLH01000001">
    <property type="protein sequence ID" value="SFB78841.1"/>
    <property type="molecule type" value="Genomic_DNA"/>
</dbReference>
<keyword evidence="5" id="KW-1185">Reference proteome</keyword>
<dbReference type="STRING" id="1122252.SAMN05660443_0131"/>
<dbReference type="InterPro" id="IPR001110">
    <property type="entry name" value="UPF0012_CS"/>
</dbReference>
<dbReference type="Pfam" id="PF00795">
    <property type="entry name" value="CN_hydrolase"/>
    <property type="match status" value="1"/>
</dbReference>
<dbReference type="AlphaFoldDB" id="A0A1I1DVD5"/>
<dbReference type="Gene3D" id="3.60.110.10">
    <property type="entry name" value="Carbon-nitrogen hydrolase"/>
    <property type="match status" value="1"/>
</dbReference>
<gene>
    <name evidence="4" type="ORF">SAMN05660443_0131</name>
</gene>
<dbReference type="PROSITE" id="PS50263">
    <property type="entry name" value="CN_HYDROLASE"/>
    <property type="match status" value="1"/>
</dbReference>
<dbReference type="Proteomes" id="UP000199058">
    <property type="component" value="Unassembled WGS sequence"/>
</dbReference>
<dbReference type="GO" id="GO:0016811">
    <property type="term" value="F:hydrolase activity, acting on carbon-nitrogen (but not peptide) bonds, in linear amides"/>
    <property type="evidence" value="ECO:0007669"/>
    <property type="project" value="InterPro"/>
</dbReference>
<dbReference type="PANTHER" id="PTHR23088:SF27">
    <property type="entry name" value="DEAMINATED GLUTATHIONE AMIDASE"/>
    <property type="match status" value="1"/>
</dbReference>
<dbReference type="CDD" id="cd07572">
    <property type="entry name" value="nit"/>
    <property type="match status" value="1"/>
</dbReference>
<dbReference type="PROSITE" id="PS01227">
    <property type="entry name" value="UPF0012"/>
    <property type="match status" value="1"/>
</dbReference>
<organism evidence="4 5">
    <name type="scientific">Marinospirillum celere</name>
    <dbReference type="NCBI Taxonomy" id="1122252"/>
    <lineage>
        <taxon>Bacteria</taxon>
        <taxon>Pseudomonadati</taxon>
        <taxon>Pseudomonadota</taxon>
        <taxon>Gammaproteobacteria</taxon>
        <taxon>Oceanospirillales</taxon>
        <taxon>Oceanospirillaceae</taxon>
        <taxon>Marinospirillum</taxon>
    </lineage>
</organism>
<dbReference type="PANTHER" id="PTHR23088">
    <property type="entry name" value="NITRILASE-RELATED"/>
    <property type="match status" value="1"/>
</dbReference>
<sequence>MMHPRSFSHLDAAVTLTAVQMNTSDDWQGNLATAEKLITQAAEAGAQLVALPEFFPLLSKKLEDRLALAEEEGQGPLQEALSALAARLGIWLVAGSLPLKTYVEDKTTNTCLVYGPDGRQVVRYDKIHLFGFRKGDESYNESATFVPGDQPVTFDTPFGRVGLAICYDLRFPELFRALHQVDVLVVPSAFTVPTGQAHWELLLRARAVENQCYVLAPAQVGSHADGRKTWGHSLLIDPWGEVMSCLPEGEGLVSGELNAQRLAEIRRQLPALNHRRL</sequence>
<accession>A0A1I1DVD5</accession>
<dbReference type="InterPro" id="IPR003010">
    <property type="entry name" value="C-N_Hydrolase"/>
</dbReference>
<evidence type="ECO:0000256" key="2">
    <source>
        <dbReference type="ARBA" id="ARBA00022801"/>
    </source>
</evidence>
<reference evidence="4 5" key="1">
    <citation type="submission" date="2016-10" db="EMBL/GenBank/DDBJ databases">
        <authorList>
            <person name="de Groot N.N."/>
        </authorList>
    </citation>
    <scope>NUCLEOTIDE SEQUENCE [LARGE SCALE GENOMIC DNA]</scope>
    <source>
        <strain evidence="4 5">DSM 18438</strain>
    </source>
</reference>
<dbReference type="InterPro" id="IPR036526">
    <property type="entry name" value="C-N_Hydrolase_sf"/>
</dbReference>
<proteinExistence type="inferred from homology"/>
<evidence type="ECO:0000313" key="4">
    <source>
        <dbReference type="EMBL" id="SFB78841.1"/>
    </source>
</evidence>
<dbReference type="SUPFAM" id="SSF56317">
    <property type="entry name" value="Carbon-nitrogen hydrolase"/>
    <property type="match status" value="1"/>
</dbReference>
<protein>
    <submittedName>
        <fullName evidence="4">Nitrilase</fullName>
    </submittedName>
</protein>
<evidence type="ECO:0000256" key="1">
    <source>
        <dbReference type="ARBA" id="ARBA00010613"/>
    </source>
</evidence>
<dbReference type="InterPro" id="IPR045254">
    <property type="entry name" value="Nit1/2_C-N_Hydrolase"/>
</dbReference>
<dbReference type="RefSeq" id="WP_218149353.1">
    <property type="nucleotide sequence ID" value="NZ_FOLH01000001.1"/>
</dbReference>
<comment type="similarity">
    <text evidence="1">Belongs to the carbon-nitrogen hydrolase superfamily. NIT1/NIT2 family.</text>
</comment>
<feature type="domain" description="CN hydrolase" evidence="3">
    <location>
        <begin position="14"/>
        <end position="259"/>
    </location>
</feature>